<keyword evidence="8" id="KW-1185">Reference proteome</keyword>
<dbReference type="Gene3D" id="3.30.720.50">
    <property type="match status" value="1"/>
</dbReference>
<dbReference type="GO" id="GO:0005634">
    <property type="term" value="C:nucleus"/>
    <property type="evidence" value="ECO:0007669"/>
    <property type="project" value="UniProtKB-SubCell"/>
</dbReference>
<accession>A0A813D104</accession>
<dbReference type="PANTHER" id="PTHR45740:SF2">
    <property type="entry name" value="POLY [ADP-RIBOSE] POLYMERASE"/>
    <property type="match status" value="1"/>
</dbReference>
<evidence type="ECO:0000259" key="5">
    <source>
        <dbReference type="PROSITE" id="PS50918"/>
    </source>
</evidence>
<evidence type="ECO:0000256" key="1">
    <source>
        <dbReference type="ARBA" id="ARBA00004123"/>
    </source>
</evidence>
<gene>
    <name evidence="7" type="ORF">PGLA1383_LOCUS965</name>
</gene>
<evidence type="ECO:0000313" key="7">
    <source>
        <dbReference type="EMBL" id="CAE8581959.1"/>
    </source>
</evidence>
<name>A0A813D104_POLGL</name>
<keyword evidence="4" id="KW-0808">Transferase</keyword>
<keyword evidence="4" id="KW-0520">NAD</keyword>
<feature type="domain" description="WWE" evidence="5">
    <location>
        <begin position="13"/>
        <end position="90"/>
    </location>
</feature>
<dbReference type="OMA" id="WEELCAG"/>
<evidence type="ECO:0000256" key="3">
    <source>
        <dbReference type="ARBA" id="ARBA00024347"/>
    </source>
</evidence>
<dbReference type="Proteomes" id="UP000654075">
    <property type="component" value="Unassembled WGS sequence"/>
</dbReference>
<comment type="subcellular location">
    <subcellularLocation>
        <location evidence="1">Nucleus</location>
    </subcellularLocation>
</comment>
<dbReference type="GO" id="GO:1990404">
    <property type="term" value="F:NAD+-protein mono-ADP-ribosyltransferase activity"/>
    <property type="evidence" value="ECO:0007669"/>
    <property type="project" value="TreeGrafter"/>
</dbReference>
<dbReference type="PROSITE" id="PS51059">
    <property type="entry name" value="PARP_CATALYTIC"/>
    <property type="match status" value="1"/>
</dbReference>
<dbReference type="Pfam" id="PF02825">
    <property type="entry name" value="WWE"/>
    <property type="match status" value="1"/>
</dbReference>
<dbReference type="EC" id="2.4.2.-" evidence="4"/>
<dbReference type="Pfam" id="PF00644">
    <property type="entry name" value="PARP"/>
    <property type="match status" value="1"/>
</dbReference>
<dbReference type="AlphaFoldDB" id="A0A813D104"/>
<dbReference type="InterPro" id="IPR051712">
    <property type="entry name" value="ARTD-AVP"/>
</dbReference>
<dbReference type="OrthoDB" id="422265at2759"/>
<sequence length="359" mass="39953">MSCIVAVVEPCQAQEESQEKEQKPKVWKWQYGQSGAWCDHCSDHNACLDEAYACGQALLQLTHGRHTYSIDMDRMEQHNTQTGKRRSIRRVTDESGTASVDLSKVAAAIASVVSRRPHYWPSGIHYSPWGTMGQVDLIDVSATMATVMQQRLHDTAHADDSAFPNSQCVLAQKKRVARVLHIQNFDFWMCYAARRAAVVQKCQGARLPEALPAIPAPQGMPLLEAANELLLWHGSGKDSLRSIIQHGFDPRISRAGLYGEGSYFTPWACKALQYVKTSLQADDSCILLLCRVLVGCPYQAQTSYKGRRPPERNDSFGSVHDSVVSVAGPKQGNRSQQFHDEVAISENTQAYPEYAVFLK</sequence>
<reference evidence="7" key="1">
    <citation type="submission" date="2021-02" db="EMBL/GenBank/DDBJ databases">
        <authorList>
            <person name="Dougan E. K."/>
            <person name="Rhodes N."/>
            <person name="Thang M."/>
            <person name="Chan C."/>
        </authorList>
    </citation>
    <scope>NUCLEOTIDE SEQUENCE</scope>
</reference>
<keyword evidence="4" id="KW-0328">Glycosyltransferase</keyword>
<dbReference type="Gene3D" id="3.90.228.10">
    <property type="match status" value="1"/>
</dbReference>
<dbReference type="GO" id="GO:0003950">
    <property type="term" value="F:NAD+ poly-ADP-ribosyltransferase activity"/>
    <property type="evidence" value="ECO:0007669"/>
    <property type="project" value="UniProtKB-UniRule"/>
</dbReference>
<dbReference type="InterPro" id="IPR037197">
    <property type="entry name" value="WWE_dom_sf"/>
</dbReference>
<evidence type="ECO:0000256" key="4">
    <source>
        <dbReference type="RuleBase" id="RU362114"/>
    </source>
</evidence>
<dbReference type="PROSITE" id="PS50918">
    <property type="entry name" value="WWE"/>
    <property type="match status" value="1"/>
</dbReference>
<dbReference type="EMBL" id="CAJNNV010000252">
    <property type="protein sequence ID" value="CAE8581959.1"/>
    <property type="molecule type" value="Genomic_DNA"/>
</dbReference>
<organism evidence="7 8">
    <name type="scientific">Polarella glacialis</name>
    <name type="common">Dinoflagellate</name>
    <dbReference type="NCBI Taxonomy" id="89957"/>
    <lineage>
        <taxon>Eukaryota</taxon>
        <taxon>Sar</taxon>
        <taxon>Alveolata</taxon>
        <taxon>Dinophyceae</taxon>
        <taxon>Suessiales</taxon>
        <taxon>Suessiaceae</taxon>
        <taxon>Polarella</taxon>
    </lineage>
</organism>
<comment type="similarity">
    <text evidence="3">Belongs to the ARTD/PARP family.</text>
</comment>
<dbReference type="InterPro" id="IPR012317">
    <property type="entry name" value="Poly(ADP-ribose)pol_cat_dom"/>
</dbReference>
<comment type="caution">
    <text evidence="7">The sequence shown here is derived from an EMBL/GenBank/DDBJ whole genome shotgun (WGS) entry which is preliminary data.</text>
</comment>
<dbReference type="PANTHER" id="PTHR45740">
    <property type="entry name" value="POLY [ADP-RIBOSE] POLYMERASE"/>
    <property type="match status" value="1"/>
</dbReference>
<evidence type="ECO:0000259" key="6">
    <source>
        <dbReference type="PROSITE" id="PS51059"/>
    </source>
</evidence>
<feature type="domain" description="PARP catalytic" evidence="6">
    <location>
        <begin position="138"/>
        <end position="359"/>
    </location>
</feature>
<evidence type="ECO:0000313" key="8">
    <source>
        <dbReference type="Proteomes" id="UP000654075"/>
    </source>
</evidence>
<proteinExistence type="inferred from homology"/>
<evidence type="ECO:0000256" key="2">
    <source>
        <dbReference type="ARBA" id="ARBA00023242"/>
    </source>
</evidence>
<protein>
    <recommendedName>
        <fullName evidence="4">Poly [ADP-ribose] polymerase</fullName>
        <shortName evidence="4">PARP</shortName>
        <ecNumber evidence="4">2.4.2.-</ecNumber>
    </recommendedName>
</protein>
<dbReference type="SUPFAM" id="SSF117839">
    <property type="entry name" value="WWE domain"/>
    <property type="match status" value="1"/>
</dbReference>
<keyword evidence="2" id="KW-0539">Nucleus</keyword>
<dbReference type="SUPFAM" id="SSF56399">
    <property type="entry name" value="ADP-ribosylation"/>
    <property type="match status" value="1"/>
</dbReference>
<dbReference type="InterPro" id="IPR004170">
    <property type="entry name" value="WWE_dom"/>
</dbReference>